<dbReference type="InterPro" id="IPR011701">
    <property type="entry name" value="MFS"/>
</dbReference>
<dbReference type="SUPFAM" id="SSF103473">
    <property type="entry name" value="MFS general substrate transporter"/>
    <property type="match status" value="1"/>
</dbReference>
<feature type="transmembrane region" description="Helical" evidence="8">
    <location>
        <begin position="494"/>
        <end position="513"/>
    </location>
</feature>
<dbReference type="InterPro" id="IPR004737">
    <property type="entry name" value="NO3_transporter_NarK/NarU-like"/>
</dbReference>
<dbReference type="PANTHER" id="PTHR23515">
    <property type="entry name" value="HIGH-AFFINITY NITRATE TRANSPORTER 2.3"/>
    <property type="match status" value="1"/>
</dbReference>
<protein>
    <recommendedName>
        <fullName evidence="8">Nitrate/nitrite transporter</fullName>
    </recommendedName>
</protein>
<evidence type="ECO:0000256" key="7">
    <source>
        <dbReference type="ARBA" id="ARBA00023136"/>
    </source>
</evidence>
<keyword evidence="4 8" id="KW-0812">Transmembrane</keyword>
<dbReference type="PROSITE" id="PS50850">
    <property type="entry name" value="MFS"/>
    <property type="match status" value="1"/>
</dbReference>
<dbReference type="Proteomes" id="UP000663832">
    <property type="component" value="Unassembled WGS sequence"/>
</dbReference>
<reference evidence="10" key="1">
    <citation type="submission" date="2021-02" db="EMBL/GenBank/DDBJ databases">
        <authorList>
            <person name="Nowell W R."/>
        </authorList>
    </citation>
    <scope>NUCLEOTIDE SEQUENCE</scope>
</reference>
<evidence type="ECO:0000256" key="4">
    <source>
        <dbReference type="ARBA" id="ARBA00022692"/>
    </source>
</evidence>
<feature type="transmembrane region" description="Helical" evidence="8">
    <location>
        <begin position="104"/>
        <end position="123"/>
    </location>
</feature>
<feature type="transmembrane region" description="Helical" evidence="8">
    <location>
        <begin position="41"/>
        <end position="60"/>
    </location>
</feature>
<dbReference type="GO" id="GO:0015113">
    <property type="term" value="F:nitrite transmembrane transporter activity"/>
    <property type="evidence" value="ECO:0007669"/>
    <property type="project" value="InterPro"/>
</dbReference>
<evidence type="ECO:0000313" key="10">
    <source>
        <dbReference type="EMBL" id="CAF1012478.1"/>
    </source>
</evidence>
<name>A0A814HNH0_9BILA</name>
<evidence type="ECO:0000313" key="11">
    <source>
        <dbReference type="Proteomes" id="UP000663832"/>
    </source>
</evidence>
<evidence type="ECO:0000256" key="8">
    <source>
        <dbReference type="RuleBase" id="RU366033"/>
    </source>
</evidence>
<evidence type="ECO:0000256" key="5">
    <source>
        <dbReference type="ARBA" id="ARBA00022989"/>
    </source>
</evidence>
<evidence type="ECO:0000256" key="6">
    <source>
        <dbReference type="ARBA" id="ARBA00023063"/>
    </source>
</evidence>
<keyword evidence="8" id="KW-1003">Cell membrane</keyword>
<sequence length="514" mass="56320">MGSHLGFIRTLFRSDINPSNYKSRTLPALNIIDKYGRTFNLSWIGFFVAFISWFAFPPLIHGIIQKDLQLTQAQIANSNIIGLLATFLVRLIIGPLCEKYGPRYVMVGCLLMGAIPTALIPLIKNAFGLMMIRFFVGVLGGTFVPCQVWINQFFDKNIIGLANALAAGFGNAGGGATFFLMPAIVSSLMNNNGISQYWAWRIAFPICPLVIIVFVAVIILIFGHDTPTGSWRTRHLHQDTRQDDIQVIYRAESSNNTNERIPITDISSCVNDGDTISYTSHQQTSPTTDTLETAIEPIDTRIVRTDDEISQAPSAADIWKTTFSLQTLLVALPYLCSFGSELAVEGIISDFYIQTTKNKDGIVWNSQTAGNWAAMFGLLNVVARPLGGYISDVLYRYKGLVAKKWWLIFLGVMQGVFFIWIGLAQLHIYGLIGAMTGLAIFIEGANGAIFSLVPAIHPKFNGVVSGVTGASGNLGGILFGLIFRFLGTDYHKSLWIIGICCVGSNLAVTCISLK</sequence>
<comment type="subcellular location">
    <subcellularLocation>
        <location evidence="8">Cell membrane</location>
        <topology evidence="8">Multi-pass membrane protein</topology>
    </subcellularLocation>
    <subcellularLocation>
        <location evidence="1">Membrane</location>
        <topology evidence="1">Multi-pass membrane protein</topology>
    </subcellularLocation>
</comment>
<comment type="similarity">
    <text evidence="2 8">Belongs to the major facilitator superfamily. Nitrate/nitrite porter (TC 2.A.1.8) family.</text>
</comment>
<dbReference type="EMBL" id="CAJNOM010000085">
    <property type="protein sequence ID" value="CAF1012478.1"/>
    <property type="molecule type" value="Genomic_DNA"/>
</dbReference>
<dbReference type="GO" id="GO:0042128">
    <property type="term" value="P:nitrate assimilation"/>
    <property type="evidence" value="ECO:0007669"/>
    <property type="project" value="UniProtKB-UniRule"/>
</dbReference>
<keyword evidence="3 8" id="KW-0813">Transport</keyword>
<feature type="transmembrane region" description="Helical" evidence="8">
    <location>
        <begin position="80"/>
        <end position="97"/>
    </location>
</feature>
<evidence type="ECO:0000256" key="1">
    <source>
        <dbReference type="ARBA" id="ARBA00004141"/>
    </source>
</evidence>
<evidence type="ECO:0000259" key="9">
    <source>
        <dbReference type="PROSITE" id="PS50850"/>
    </source>
</evidence>
<keyword evidence="5 8" id="KW-1133">Transmembrane helix</keyword>
<feature type="transmembrane region" description="Helical" evidence="8">
    <location>
        <begin position="162"/>
        <end position="185"/>
    </location>
</feature>
<comment type="caution">
    <text evidence="10">The sequence shown here is derived from an EMBL/GenBank/DDBJ whole genome shotgun (WGS) entry which is preliminary data.</text>
</comment>
<gene>
    <name evidence="10" type="ORF">QVE165_LOCUS15544</name>
</gene>
<dbReference type="Pfam" id="PF07690">
    <property type="entry name" value="MFS_1"/>
    <property type="match status" value="1"/>
</dbReference>
<dbReference type="InterPro" id="IPR020846">
    <property type="entry name" value="MFS_dom"/>
</dbReference>
<feature type="transmembrane region" description="Helical" evidence="8">
    <location>
        <begin position="429"/>
        <end position="453"/>
    </location>
</feature>
<dbReference type="GO" id="GO:0005886">
    <property type="term" value="C:plasma membrane"/>
    <property type="evidence" value="ECO:0007669"/>
    <property type="project" value="UniProtKB-SubCell"/>
</dbReference>
<feature type="domain" description="Major facilitator superfamily (MFS) profile" evidence="9">
    <location>
        <begin position="38"/>
        <end position="514"/>
    </location>
</feature>
<dbReference type="InterPro" id="IPR036259">
    <property type="entry name" value="MFS_trans_sf"/>
</dbReference>
<dbReference type="NCBIfam" id="TIGR00886">
    <property type="entry name" value="2A0108"/>
    <property type="match status" value="1"/>
</dbReference>
<evidence type="ECO:0000256" key="2">
    <source>
        <dbReference type="ARBA" id="ARBA00008432"/>
    </source>
</evidence>
<feature type="transmembrane region" description="Helical" evidence="8">
    <location>
        <begin position="197"/>
        <end position="222"/>
    </location>
</feature>
<accession>A0A814HNH0</accession>
<keyword evidence="11" id="KW-1185">Reference proteome</keyword>
<evidence type="ECO:0000256" key="3">
    <source>
        <dbReference type="ARBA" id="ARBA00022448"/>
    </source>
</evidence>
<feature type="transmembrane region" description="Helical" evidence="8">
    <location>
        <begin position="460"/>
        <end position="482"/>
    </location>
</feature>
<feature type="transmembrane region" description="Helical" evidence="8">
    <location>
        <begin position="129"/>
        <end position="150"/>
    </location>
</feature>
<dbReference type="AlphaFoldDB" id="A0A814HNH0"/>
<keyword evidence="6 8" id="KW-0534">Nitrate assimilation</keyword>
<dbReference type="GO" id="GO:0015112">
    <property type="term" value="F:nitrate transmembrane transporter activity"/>
    <property type="evidence" value="ECO:0007669"/>
    <property type="project" value="UniProtKB-UniRule"/>
</dbReference>
<feature type="transmembrane region" description="Helical" evidence="8">
    <location>
        <begin position="405"/>
        <end position="423"/>
    </location>
</feature>
<organism evidence="10 11">
    <name type="scientific">Adineta steineri</name>
    <dbReference type="NCBI Taxonomy" id="433720"/>
    <lineage>
        <taxon>Eukaryota</taxon>
        <taxon>Metazoa</taxon>
        <taxon>Spiralia</taxon>
        <taxon>Gnathifera</taxon>
        <taxon>Rotifera</taxon>
        <taxon>Eurotatoria</taxon>
        <taxon>Bdelloidea</taxon>
        <taxon>Adinetida</taxon>
        <taxon>Adinetidae</taxon>
        <taxon>Adineta</taxon>
    </lineage>
</organism>
<keyword evidence="7 8" id="KW-0472">Membrane</keyword>
<proteinExistence type="inferred from homology"/>
<dbReference type="InterPro" id="IPR044772">
    <property type="entry name" value="NO3_transporter"/>
</dbReference>
<dbReference type="Gene3D" id="1.20.1250.20">
    <property type="entry name" value="MFS general substrate transporter like domains"/>
    <property type="match status" value="2"/>
</dbReference>
<dbReference type="OrthoDB" id="434240at2759"/>